<gene>
    <name evidence="1" type="ORF">BE21_00105</name>
</gene>
<dbReference type="AlphaFoldDB" id="A0A150TQC6"/>
<dbReference type="EMBL" id="JEME01001541">
    <property type="protein sequence ID" value="KYG06870.1"/>
    <property type="molecule type" value="Genomic_DNA"/>
</dbReference>
<proteinExistence type="predicted"/>
<evidence type="ECO:0000313" key="1">
    <source>
        <dbReference type="EMBL" id="KYG06870.1"/>
    </source>
</evidence>
<comment type="caution">
    <text evidence="1">The sequence shown here is derived from an EMBL/GenBank/DDBJ whole genome shotgun (WGS) entry which is preliminary data.</text>
</comment>
<reference evidence="1 2" key="1">
    <citation type="submission" date="2014-02" db="EMBL/GenBank/DDBJ databases">
        <title>The small core and large imbalanced accessory genome model reveals a collaborative survival strategy of Sorangium cellulosum strains in nature.</title>
        <authorList>
            <person name="Han K."/>
            <person name="Peng R."/>
            <person name="Blom J."/>
            <person name="Li Y.-Z."/>
        </authorList>
    </citation>
    <scope>NUCLEOTIDE SEQUENCE [LARGE SCALE GENOMIC DNA]</scope>
    <source>
        <strain evidence="1 2">So0007-03</strain>
    </source>
</reference>
<organism evidence="1 2">
    <name type="scientific">Sorangium cellulosum</name>
    <name type="common">Polyangium cellulosum</name>
    <dbReference type="NCBI Taxonomy" id="56"/>
    <lineage>
        <taxon>Bacteria</taxon>
        <taxon>Pseudomonadati</taxon>
        <taxon>Myxococcota</taxon>
        <taxon>Polyangia</taxon>
        <taxon>Polyangiales</taxon>
        <taxon>Polyangiaceae</taxon>
        <taxon>Sorangium</taxon>
    </lineage>
</organism>
<name>A0A150TQC6_SORCE</name>
<dbReference type="Proteomes" id="UP000075502">
    <property type="component" value="Unassembled WGS sequence"/>
</dbReference>
<evidence type="ECO:0000313" key="2">
    <source>
        <dbReference type="Proteomes" id="UP000075502"/>
    </source>
</evidence>
<protein>
    <submittedName>
        <fullName evidence="1">Uncharacterized protein</fullName>
    </submittedName>
</protein>
<sequence>MNPQELQHLERLFAGLPPDDRSHVLLRAFVAPPANAYLAQQYAGELLTRLRPPCSSPLTDLLRSVLPNWNRSVEELPWYLADVFGSKAIAESLDEIDRCGTIDREQTIAVRYWLEGLDSGARRR</sequence>
<accession>A0A150TQC6</accession>